<evidence type="ECO:0000256" key="1">
    <source>
        <dbReference type="SAM" id="Phobius"/>
    </source>
</evidence>
<feature type="transmembrane region" description="Helical" evidence="1">
    <location>
        <begin position="36"/>
        <end position="61"/>
    </location>
</feature>
<name>A0AAD4PDW2_PERFH</name>
<keyword evidence="1" id="KW-0812">Transmembrane</keyword>
<feature type="transmembrane region" description="Helical" evidence="1">
    <location>
        <begin position="306"/>
        <end position="324"/>
    </location>
</feature>
<keyword evidence="1" id="KW-1133">Transmembrane helix</keyword>
<keyword evidence="3" id="KW-1185">Reference proteome</keyword>
<proteinExistence type="predicted"/>
<feature type="transmembrane region" description="Helical" evidence="1">
    <location>
        <begin position="73"/>
        <end position="91"/>
    </location>
</feature>
<gene>
    <name evidence="2" type="ORF">C2S53_000522</name>
</gene>
<accession>A0AAD4PDW2</accession>
<evidence type="ECO:0000313" key="3">
    <source>
        <dbReference type="Proteomes" id="UP001190926"/>
    </source>
</evidence>
<keyword evidence="1" id="KW-0472">Membrane</keyword>
<comment type="caution">
    <text evidence="2">The sequence shown here is derived from an EMBL/GenBank/DDBJ whole genome shotgun (WGS) entry which is preliminary data.</text>
</comment>
<protein>
    <submittedName>
        <fullName evidence="2">Uncharacterized protein</fullName>
    </submittedName>
</protein>
<feature type="transmembrane region" description="Helical" evidence="1">
    <location>
        <begin position="126"/>
        <end position="143"/>
    </location>
</feature>
<feature type="transmembrane region" description="Helical" evidence="1">
    <location>
        <begin position="7"/>
        <end position="24"/>
    </location>
</feature>
<sequence length="376" mass="42420">MEIPASLFLGVWANIGVVSLYLGFDALNKTSLPTSVSPAILFLFKHFLAISVSHSSTYTLVFRTTLKIHVVHYYALFSFIVFPIAFASFAAEAFPSSIKLYCLVNAFVSLYYFLPWKKSVLGDEFFYKESIAFGLFPLLLLLGPSNSDAPFLFCMCLSICNILVIFQPNYAAIDLEQFCLHFHLMVMFTLLMLGHVTKEFSPILVLVLPFLTCVAHAAISGDERFKRWLPAATAAHDQDNQILSELKRIMEKNGNVIEFSIGMAGTILFQYFFRLTSFDHVVAFLYFAVAWLANLAVLLCRRDFGVFNFFLSNVIVGCTVSEFGVGRTTWLAYAAALLLYILRVKLELVCVVNRDNKEAVVAWRQINQTVERDQIA</sequence>
<evidence type="ECO:0000313" key="2">
    <source>
        <dbReference type="EMBL" id="KAH6835317.1"/>
    </source>
</evidence>
<dbReference type="EMBL" id="SDAM02000036">
    <property type="protein sequence ID" value="KAH6835317.1"/>
    <property type="molecule type" value="Genomic_DNA"/>
</dbReference>
<feature type="transmembrane region" description="Helical" evidence="1">
    <location>
        <begin position="178"/>
        <end position="196"/>
    </location>
</feature>
<feature type="transmembrane region" description="Helical" evidence="1">
    <location>
        <begin position="281"/>
        <end position="299"/>
    </location>
</feature>
<feature type="transmembrane region" description="Helical" evidence="1">
    <location>
        <begin position="202"/>
        <end position="219"/>
    </location>
</feature>
<feature type="transmembrane region" description="Helical" evidence="1">
    <location>
        <begin position="256"/>
        <end position="275"/>
    </location>
</feature>
<feature type="transmembrane region" description="Helical" evidence="1">
    <location>
        <begin position="97"/>
        <end position="114"/>
    </location>
</feature>
<dbReference type="Proteomes" id="UP001190926">
    <property type="component" value="Unassembled WGS sequence"/>
</dbReference>
<feature type="transmembrane region" description="Helical" evidence="1">
    <location>
        <begin position="149"/>
        <end position="166"/>
    </location>
</feature>
<feature type="transmembrane region" description="Helical" evidence="1">
    <location>
        <begin position="330"/>
        <end position="346"/>
    </location>
</feature>
<organism evidence="2 3">
    <name type="scientific">Perilla frutescens var. hirtella</name>
    <name type="common">Perilla citriodora</name>
    <name type="synonym">Perilla setoyensis</name>
    <dbReference type="NCBI Taxonomy" id="608512"/>
    <lineage>
        <taxon>Eukaryota</taxon>
        <taxon>Viridiplantae</taxon>
        <taxon>Streptophyta</taxon>
        <taxon>Embryophyta</taxon>
        <taxon>Tracheophyta</taxon>
        <taxon>Spermatophyta</taxon>
        <taxon>Magnoliopsida</taxon>
        <taxon>eudicotyledons</taxon>
        <taxon>Gunneridae</taxon>
        <taxon>Pentapetalae</taxon>
        <taxon>asterids</taxon>
        <taxon>lamiids</taxon>
        <taxon>Lamiales</taxon>
        <taxon>Lamiaceae</taxon>
        <taxon>Nepetoideae</taxon>
        <taxon>Elsholtzieae</taxon>
        <taxon>Perilla</taxon>
    </lineage>
</organism>
<reference evidence="2 3" key="1">
    <citation type="journal article" date="2021" name="Nat. Commun.">
        <title>Incipient diploidization of the medicinal plant Perilla within 10,000 years.</title>
        <authorList>
            <person name="Zhang Y."/>
            <person name="Shen Q."/>
            <person name="Leng L."/>
            <person name="Zhang D."/>
            <person name="Chen S."/>
            <person name="Shi Y."/>
            <person name="Ning Z."/>
            <person name="Chen S."/>
        </authorList>
    </citation>
    <scope>NUCLEOTIDE SEQUENCE [LARGE SCALE GENOMIC DNA]</scope>
    <source>
        <strain evidence="3">cv. PC099</strain>
    </source>
</reference>
<dbReference type="AlphaFoldDB" id="A0AAD4PDW2"/>